<evidence type="ECO:0000313" key="3">
    <source>
        <dbReference type="Proteomes" id="UP000005065"/>
    </source>
</evidence>
<organism evidence="2 3">
    <name type="scientific">Salmonella enterica subsp. enterica serovar Senftenberg str. A4-543</name>
    <dbReference type="NCBI Taxonomy" id="913082"/>
    <lineage>
        <taxon>Bacteria</taxon>
        <taxon>Pseudomonadati</taxon>
        <taxon>Pseudomonadota</taxon>
        <taxon>Gammaproteobacteria</taxon>
        <taxon>Enterobacterales</taxon>
        <taxon>Enterobacteriaceae</taxon>
        <taxon>Salmonella</taxon>
    </lineage>
</organism>
<evidence type="ECO:0000313" key="2">
    <source>
        <dbReference type="EMBL" id="EHC94184.1"/>
    </source>
</evidence>
<comment type="caution">
    <text evidence="2">The sequence shown here is derived from an EMBL/GenBank/DDBJ whole genome shotgun (WGS) entry which is preliminary data.</text>
</comment>
<feature type="non-terminal residue" evidence="2">
    <location>
        <position position="1"/>
    </location>
</feature>
<name>G5QV66_SALSE</name>
<feature type="region of interest" description="Disordered" evidence="1">
    <location>
        <begin position="1"/>
        <end position="35"/>
    </location>
</feature>
<dbReference type="Proteomes" id="UP000005065">
    <property type="component" value="Unassembled WGS sequence"/>
</dbReference>
<reference evidence="2 3" key="1">
    <citation type="journal article" date="2011" name="BMC Genomics">
        <title>Genome sequencing reveals diversification of virulence factor content and possible host adaptation in distinct subpopulations of Salmonella enterica.</title>
        <authorList>
            <person name="den Bakker H.C."/>
            <person name="Moreno Switt A.I."/>
            <person name="Govoni G."/>
            <person name="Cummings C.A."/>
            <person name="Ranieri M.L."/>
            <person name="Degoricija L."/>
            <person name="Hoelzer K."/>
            <person name="Rodriguez-Rivera L.D."/>
            <person name="Brown S."/>
            <person name="Bolchacova E."/>
            <person name="Furtado M.R."/>
            <person name="Wiedmann M."/>
        </authorList>
    </citation>
    <scope>NUCLEOTIDE SEQUENCE [LARGE SCALE GENOMIC DNA]</scope>
    <source>
        <strain evidence="2 3">A4-543</strain>
    </source>
</reference>
<dbReference type="AlphaFoldDB" id="G5QV66"/>
<protein>
    <submittedName>
        <fullName evidence="2">Uncharacterized protein</fullName>
    </submittedName>
</protein>
<accession>G5QV66</accession>
<evidence type="ECO:0000256" key="1">
    <source>
        <dbReference type="SAM" id="MobiDB-lite"/>
    </source>
</evidence>
<dbReference type="EMBL" id="AFCU01000177">
    <property type="protein sequence ID" value="EHC94184.1"/>
    <property type="molecule type" value="Genomic_DNA"/>
</dbReference>
<gene>
    <name evidence="2" type="ORF">LTSESEN_0522</name>
</gene>
<sequence length="35" mass="3372">KGMSSRACRAAGDVQRERAEGVAAAAKPVGAGGGE</sequence>
<proteinExistence type="predicted"/>